<protein>
    <submittedName>
        <fullName evidence="1">Uncharacterized protein</fullName>
    </submittedName>
</protein>
<comment type="caution">
    <text evidence="1">The sequence shown here is derived from an EMBL/GenBank/DDBJ whole genome shotgun (WGS) entry which is preliminary data.</text>
</comment>
<reference evidence="1" key="1">
    <citation type="submission" date="2021-03" db="EMBL/GenBank/DDBJ databases">
        <title>Whole genome shotgun sequence of Actinoplanes auranticolor NBRC 12245.</title>
        <authorList>
            <person name="Komaki H."/>
            <person name="Tamura T."/>
        </authorList>
    </citation>
    <scope>NUCLEOTIDE SEQUENCE</scope>
    <source>
        <strain evidence="1">NBRC 12245</strain>
    </source>
</reference>
<evidence type="ECO:0000313" key="2">
    <source>
        <dbReference type="Proteomes" id="UP000681340"/>
    </source>
</evidence>
<sequence>MYRTPSPAYDRTCDCGCPTHHGQPRSTYNHPGCHCLTTCATQPMTLLDPQISGALFLDRDDVLWYVPGLEPGHWDWRNAVPVNAGHPLRDTSDLITGLLRETHARLRSFAHDL</sequence>
<evidence type="ECO:0000313" key="1">
    <source>
        <dbReference type="EMBL" id="GIM72121.1"/>
    </source>
</evidence>
<accession>A0A919SHM1</accession>
<dbReference type="EMBL" id="BOQL01000039">
    <property type="protein sequence ID" value="GIM72121.1"/>
    <property type="molecule type" value="Genomic_DNA"/>
</dbReference>
<keyword evidence="2" id="KW-1185">Reference proteome</keyword>
<dbReference type="RefSeq" id="WP_212990900.1">
    <property type="nucleotide sequence ID" value="NZ_BAABEA010000028.1"/>
</dbReference>
<name>A0A919SHM1_9ACTN</name>
<dbReference type="AlphaFoldDB" id="A0A919SHM1"/>
<proteinExistence type="predicted"/>
<organism evidence="1 2">
    <name type="scientific">Actinoplanes auranticolor</name>
    <dbReference type="NCBI Taxonomy" id="47988"/>
    <lineage>
        <taxon>Bacteria</taxon>
        <taxon>Bacillati</taxon>
        <taxon>Actinomycetota</taxon>
        <taxon>Actinomycetes</taxon>
        <taxon>Micromonosporales</taxon>
        <taxon>Micromonosporaceae</taxon>
        <taxon>Actinoplanes</taxon>
    </lineage>
</organism>
<dbReference type="Proteomes" id="UP000681340">
    <property type="component" value="Unassembled WGS sequence"/>
</dbReference>
<gene>
    <name evidence="1" type="ORF">Aau02nite_49310</name>
</gene>